<gene>
    <name evidence="2" type="ORF">UFOPK3423_01108</name>
</gene>
<evidence type="ECO:0000313" key="2">
    <source>
        <dbReference type="EMBL" id="CAB4877926.1"/>
    </source>
</evidence>
<organism evidence="2">
    <name type="scientific">freshwater metagenome</name>
    <dbReference type="NCBI Taxonomy" id="449393"/>
    <lineage>
        <taxon>unclassified sequences</taxon>
        <taxon>metagenomes</taxon>
        <taxon>ecological metagenomes</taxon>
    </lineage>
</organism>
<feature type="domain" description="DUF7064" evidence="1">
    <location>
        <begin position="211"/>
        <end position="335"/>
    </location>
</feature>
<evidence type="ECO:0000259" key="1">
    <source>
        <dbReference type="Pfam" id="PF23212"/>
    </source>
</evidence>
<dbReference type="InterPro" id="IPR055492">
    <property type="entry name" value="DUF7064"/>
</dbReference>
<proteinExistence type="predicted"/>
<dbReference type="AlphaFoldDB" id="A0A6J7E4S8"/>
<protein>
    <submittedName>
        <fullName evidence="2">Unannotated protein</fullName>
    </submittedName>
</protein>
<accession>A0A6J7E4S8</accession>
<dbReference type="SUPFAM" id="SSF159245">
    <property type="entry name" value="AttH-like"/>
    <property type="match status" value="1"/>
</dbReference>
<sequence length="347" mass="39870">MATIPPHEPAFIPEGFLLKPQDEFNHPIDDASNFNESVYCSGWDPNLKGGVWMRMGRRPNEGYAELSVLAYLPDGRLACQFQRPEISGNNEFVAGGLRYECLEEFQRIRMEYEGELLIVEDPEMLRDPKALFDSAPRVQGAMRLEAQGVSPAHGGEPVSRDYEDRMYYGFDFSRGHFNQHVASKGEMVLGDERWEIDGFGWRDHSWGPRFWQEIWFYRLLMVNFGPDRGFMLLKNALENGTTKRLGVLLIDGVYEEVLDLDITTQWSEQQDPVKITACVRTATRQEIFHGTVLQMVPLRNRRKVGDEILISRVAEGFSEWTWGDRVGYGMVEYIERVQDGVPVGYPV</sequence>
<dbReference type="Pfam" id="PF23212">
    <property type="entry name" value="DUF7064"/>
    <property type="match status" value="1"/>
</dbReference>
<name>A0A6J7E4S8_9ZZZZ</name>
<dbReference type="EMBL" id="CAFBLQ010000123">
    <property type="protein sequence ID" value="CAB4877926.1"/>
    <property type="molecule type" value="Genomic_DNA"/>
</dbReference>
<reference evidence="2" key="1">
    <citation type="submission" date="2020-05" db="EMBL/GenBank/DDBJ databases">
        <authorList>
            <person name="Chiriac C."/>
            <person name="Salcher M."/>
            <person name="Ghai R."/>
            <person name="Kavagutti S V."/>
        </authorList>
    </citation>
    <scope>NUCLEOTIDE SEQUENCE</scope>
</reference>